<evidence type="ECO:0000313" key="2">
    <source>
        <dbReference type="Proteomes" id="UP000649604"/>
    </source>
</evidence>
<reference evidence="1" key="1">
    <citation type="submission" date="2019-11" db="EMBL/GenBank/DDBJ databases">
        <title>Microbial mats filling the niche in hypersaline microbial mats.</title>
        <authorList>
            <person name="Wong H.L."/>
            <person name="Macleod F.I."/>
            <person name="White R.A. III"/>
            <person name="Burns B.P."/>
        </authorList>
    </citation>
    <scope>NUCLEOTIDE SEQUENCE</scope>
    <source>
        <strain evidence="1">Rbin_158</strain>
    </source>
</reference>
<comment type="caution">
    <text evidence="1">The sequence shown here is derived from an EMBL/GenBank/DDBJ whole genome shotgun (WGS) entry which is preliminary data.</text>
</comment>
<evidence type="ECO:0000313" key="1">
    <source>
        <dbReference type="EMBL" id="MBD3324217.1"/>
    </source>
</evidence>
<dbReference type="EMBL" id="WJJP01000202">
    <property type="protein sequence ID" value="MBD3324217.1"/>
    <property type="molecule type" value="Genomic_DNA"/>
</dbReference>
<dbReference type="AlphaFoldDB" id="A0A9D5JUM0"/>
<protein>
    <submittedName>
        <fullName evidence="1">Electron transfer flavoprotein beta subunit/FixA family protein</fullName>
    </submittedName>
</protein>
<dbReference type="Proteomes" id="UP000649604">
    <property type="component" value="Unassembled WGS sequence"/>
</dbReference>
<feature type="non-terminal residue" evidence="1">
    <location>
        <position position="38"/>
    </location>
</feature>
<sequence>MKYTMIVLVKQVPDTQNITGEAMKEDGTVNRAALPAIF</sequence>
<organism evidence="1 2">
    <name type="scientific">candidate division KSB3 bacterium</name>
    <dbReference type="NCBI Taxonomy" id="2044937"/>
    <lineage>
        <taxon>Bacteria</taxon>
        <taxon>candidate division KSB3</taxon>
    </lineage>
</organism>
<name>A0A9D5JUM0_9BACT</name>
<gene>
    <name evidence="1" type="ORF">GF339_06505</name>
</gene>
<proteinExistence type="predicted"/>
<accession>A0A9D5JUM0</accession>